<evidence type="ECO:0000313" key="2">
    <source>
        <dbReference type="Proteomes" id="UP000215693"/>
    </source>
</evidence>
<dbReference type="EMBL" id="NGOH01000077">
    <property type="protein sequence ID" value="OYS12026.1"/>
    <property type="molecule type" value="Genomic_DNA"/>
</dbReference>
<gene>
    <name evidence="1" type="ORF">CBF50_07305</name>
</gene>
<reference evidence="1 2" key="1">
    <citation type="submission" date="2017-04" db="EMBL/GenBank/DDBJ databases">
        <authorList>
            <person name="Lin X.B."/>
            <person name="Stothard P."/>
            <person name="Tasseva G."/>
            <person name="Walter J."/>
        </authorList>
    </citation>
    <scope>NUCLEOTIDE SEQUENCE [LARGE SCALE GENOMIC DNA]</scope>
    <source>
        <strain evidence="1 2">117c</strain>
    </source>
</reference>
<comment type="caution">
    <text evidence="1">The sequence shown here is derived from an EMBL/GenBank/DDBJ whole genome shotgun (WGS) entry which is preliminary data.</text>
</comment>
<dbReference type="Proteomes" id="UP000215693">
    <property type="component" value="Unassembled WGS sequence"/>
</dbReference>
<organism evidence="1 2">
    <name type="scientific">Lactobacillus johnsonii</name>
    <dbReference type="NCBI Taxonomy" id="33959"/>
    <lineage>
        <taxon>Bacteria</taxon>
        <taxon>Bacillati</taxon>
        <taxon>Bacillota</taxon>
        <taxon>Bacilli</taxon>
        <taxon>Lactobacillales</taxon>
        <taxon>Lactobacillaceae</taxon>
        <taxon>Lactobacillus</taxon>
    </lineage>
</organism>
<dbReference type="AlphaFoldDB" id="A0A9X6RVK6"/>
<dbReference type="RefSeq" id="WP_094498674.1">
    <property type="nucleotide sequence ID" value="NZ_NGOG01000026.1"/>
</dbReference>
<evidence type="ECO:0000313" key="1">
    <source>
        <dbReference type="EMBL" id="OYS12026.1"/>
    </source>
</evidence>
<reference evidence="1 2" key="2">
    <citation type="submission" date="2017-09" db="EMBL/GenBank/DDBJ databases">
        <title>Tripartite evolution among Lactobacillus johnsonii, Lactobacillus taiwanensis, Lactobacillus reuteri and their rodent host.</title>
        <authorList>
            <person name="Wang T."/>
            <person name="Knowles S."/>
            <person name="Cheng C."/>
        </authorList>
    </citation>
    <scope>NUCLEOTIDE SEQUENCE [LARGE SCALE GENOMIC DNA]</scope>
    <source>
        <strain evidence="1 2">117c</strain>
    </source>
</reference>
<protein>
    <submittedName>
        <fullName evidence="1">Uncharacterized protein</fullName>
    </submittedName>
</protein>
<sequence>MKITTFIAVQDEISKLTINSNSITAGLDYLKDMALNLEGKKQHEIEQLAGLIAGMKELSAKNDRILDNINILENLGNNHDGN</sequence>
<proteinExistence type="predicted"/>
<name>A0A9X6RVK6_LACJH</name>
<accession>A0A9X6RVK6</accession>